<accession>A0A9J9UCJ5</accession>
<feature type="region of interest" description="Disordered" evidence="1">
    <location>
        <begin position="237"/>
        <end position="278"/>
    </location>
</feature>
<dbReference type="RefSeq" id="WP_015914698.1">
    <property type="nucleotide sequence ID" value="NC_011992.1"/>
</dbReference>
<feature type="compositionally biased region" description="Polar residues" evidence="1">
    <location>
        <begin position="267"/>
        <end position="278"/>
    </location>
</feature>
<sequence length="278" mass="29165">MSLFSWFTRKSKPPVARARPAPAAAQANGAAPARAGKPLLEPQPAAAPEPATGRKNERMERRELLYTVVRDAMVRAGVLSAGYKFKVLSLDQRGAQFLVMMDLAPEYGRDMARLGEIETLVTQTARSRFDILVTAVYWRTNDQISTGVQVRTPAAQAPAPQASAAPASPIISGTPRPAAAASQGAALPSRPAPLVPPAPARAAPRFEPIEADEVAAFKQALTSAVARAPAAAPALGVTTRSGPLLPPSPAPTGFEDTIMPGQDGRSSDLSSTQYGDLR</sequence>
<name>A0A9J9UCJ5_ACIET</name>
<reference evidence="2 3" key="1">
    <citation type="journal article" date="2010" name="J. Bacteriol.">
        <title>Completed genome sequence of the anaerobic iron-oxidizing bacterium Acidovorax ebreus strain TPSY.</title>
        <authorList>
            <person name="Byrne-Bailey K.G."/>
            <person name="Weber K.A."/>
            <person name="Chair A.H."/>
            <person name="Bose S."/>
            <person name="Knox T."/>
            <person name="Spanbauer T.L."/>
            <person name="Chertkov O."/>
            <person name="Coates J.D."/>
        </authorList>
    </citation>
    <scope>NUCLEOTIDE SEQUENCE [LARGE SCALE GENOMIC DNA]</scope>
    <source>
        <strain evidence="2 3">TPSY</strain>
    </source>
</reference>
<feature type="compositionally biased region" description="Pro residues" evidence="1">
    <location>
        <begin position="190"/>
        <end position="199"/>
    </location>
</feature>
<proteinExistence type="predicted"/>
<feature type="compositionally biased region" description="Low complexity" evidence="1">
    <location>
        <begin position="13"/>
        <end position="51"/>
    </location>
</feature>
<feature type="region of interest" description="Disordered" evidence="1">
    <location>
        <begin position="1"/>
        <end position="58"/>
    </location>
</feature>
<evidence type="ECO:0000313" key="3">
    <source>
        <dbReference type="Proteomes" id="UP000000450"/>
    </source>
</evidence>
<feature type="compositionally biased region" description="Low complexity" evidence="1">
    <location>
        <begin position="178"/>
        <end position="189"/>
    </location>
</feature>
<organism evidence="2 3">
    <name type="scientific">Acidovorax ebreus (strain TPSY)</name>
    <name type="common">Diaphorobacter sp. (strain TPSY)</name>
    <dbReference type="NCBI Taxonomy" id="535289"/>
    <lineage>
        <taxon>Bacteria</taxon>
        <taxon>Pseudomonadati</taxon>
        <taxon>Pseudomonadota</taxon>
        <taxon>Betaproteobacteria</taxon>
        <taxon>Burkholderiales</taxon>
        <taxon>Comamonadaceae</taxon>
        <taxon>Diaphorobacter</taxon>
    </lineage>
</organism>
<feature type="region of interest" description="Disordered" evidence="1">
    <location>
        <begin position="149"/>
        <end position="200"/>
    </location>
</feature>
<evidence type="ECO:0000313" key="2">
    <source>
        <dbReference type="EMBL" id="ACM34918.1"/>
    </source>
</evidence>
<keyword evidence="3" id="KW-1185">Reference proteome</keyword>
<dbReference type="AlphaFoldDB" id="A0A9J9UCJ5"/>
<protein>
    <submittedName>
        <fullName evidence="2">Uncharacterized protein</fullName>
    </submittedName>
</protein>
<dbReference type="Proteomes" id="UP000000450">
    <property type="component" value="Chromosome"/>
</dbReference>
<dbReference type="KEGG" id="dia:Dtpsy_3493"/>
<evidence type="ECO:0000256" key="1">
    <source>
        <dbReference type="SAM" id="MobiDB-lite"/>
    </source>
</evidence>
<feature type="compositionally biased region" description="Low complexity" evidence="1">
    <location>
        <begin position="153"/>
        <end position="169"/>
    </location>
</feature>
<gene>
    <name evidence="2" type="ordered locus">Dtpsy_3493</name>
</gene>
<dbReference type="EMBL" id="CP001392">
    <property type="protein sequence ID" value="ACM34918.1"/>
    <property type="molecule type" value="Genomic_DNA"/>
</dbReference>